<sequence length="656" mass="73955">MSFASNDYLKRLASAQHSDYINSYSQFQEVMQTQTLIAQSFSISKQQFFDQPVTQLTNDGAHYTRAPLAARGTATCSMVQTCQISWQIEIPKNTLAIQINGTAEDGTLINNVRYRQITNYNAINTGVWQTDQIVTMESGATGASQQPYNTDEHIKFWLGFSTACGPFNQIAICKDSQKLWDTSIYAREQAIISSNSLTDQCTSNSVTVSPLESIVEGKRHCGIFIDIPVSAISVAGAYNYLIPYDIVFSGVMDLNQLNPIFNSFPVLTRNYASLYIQLWMQDFLQDLKVVWLNKYNPVNNSYLAYAMIPPEKPDIIYLKNRAAAVAYDRYAIRLVNMEGKPNTTTIPTATISQIKNAKFTELYINNLCFNMENEAVIVDMIRNTRLINFPTQVLRTQSSNYPASNIGDGGGFIQTIMSFANIKSMFVTFAMPQYPTWFFPVLFKNIDLIIDQRHVIPSAYPALTQDVCGQMFDCFVDQDVVSASSDLYHSLVFENQHIDDKNYPYGIEVDETAGQLRHVSNVFYNTTLYNGTKAIKTFYPNKFMLAWKLATDDSFMRGYNSSKIGARTNIQVQIGITPVDNICTDEVIRLDNIDQNNFQYFTSSRCYPNIKNVKLTPLTHYLCDGIVRIMFDDNPDPQVLSLEVIGEIGGSAIRSG</sequence>
<reference evidence="1 2" key="1">
    <citation type="submission" date="2019-03" db="EMBL/GenBank/DDBJ databases">
        <title>Single cell metagenomics reveals metabolic interactions within the superorganism composed of flagellate Streblomastix strix and complex community of Bacteroidetes bacteria on its surface.</title>
        <authorList>
            <person name="Treitli S.C."/>
            <person name="Kolisko M."/>
            <person name="Husnik F."/>
            <person name="Keeling P."/>
            <person name="Hampl V."/>
        </authorList>
    </citation>
    <scope>NUCLEOTIDE SEQUENCE [LARGE SCALE GENOMIC DNA]</scope>
    <source>
        <strain evidence="1">ST1C</strain>
    </source>
</reference>
<protein>
    <submittedName>
        <fullName evidence="1">Uncharacterized protein</fullName>
    </submittedName>
</protein>
<comment type="caution">
    <text evidence="1">The sequence shown here is derived from an EMBL/GenBank/DDBJ whole genome shotgun (WGS) entry which is preliminary data.</text>
</comment>
<dbReference type="EMBL" id="SNRW01013271">
    <property type="protein sequence ID" value="KAA6372807.1"/>
    <property type="molecule type" value="Genomic_DNA"/>
</dbReference>
<evidence type="ECO:0000313" key="1">
    <source>
        <dbReference type="EMBL" id="KAA6372807.1"/>
    </source>
</evidence>
<proteinExistence type="predicted"/>
<dbReference type="AlphaFoldDB" id="A0A5J4UQZ4"/>
<gene>
    <name evidence="1" type="ORF">EZS28_031667</name>
</gene>
<accession>A0A5J4UQZ4</accession>
<evidence type="ECO:0000313" key="2">
    <source>
        <dbReference type="Proteomes" id="UP000324800"/>
    </source>
</evidence>
<organism evidence="1 2">
    <name type="scientific">Streblomastix strix</name>
    <dbReference type="NCBI Taxonomy" id="222440"/>
    <lineage>
        <taxon>Eukaryota</taxon>
        <taxon>Metamonada</taxon>
        <taxon>Preaxostyla</taxon>
        <taxon>Oxymonadida</taxon>
        <taxon>Streblomastigidae</taxon>
        <taxon>Streblomastix</taxon>
    </lineage>
</organism>
<name>A0A5J4UQZ4_9EUKA</name>
<dbReference type="Proteomes" id="UP000324800">
    <property type="component" value="Unassembled WGS sequence"/>
</dbReference>